<accession>A0ABV4A330</accession>
<dbReference type="EMBL" id="JBFZPZ010000002">
    <property type="protein sequence ID" value="MEX9251777.1"/>
    <property type="molecule type" value="Genomic_DNA"/>
</dbReference>
<reference evidence="2 3" key="1">
    <citation type="submission" date="2024-03" db="EMBL/GenBank/DDBJ databases">
        <title>Role of Flies in the Dissemination of Carbapenem-Resistant Enterobacteriaceae (CRE): An Epidemiological and Genomic Study in China.</title>
        <authorList>
            <person name="Chen K."/>
            <person name="Zhang R."/>
            <person name="Chen S."/>
        </authorList>
    </citation>
    <scope>NUCLEOTIDE SEQUENCE [LARGE SCALE GENOMIC DNA]</scope>
    <source>
        <strain evidence="3">fly-313</strain>
    </source>
</reference>
<keyword evidence="1" id="KW-0472">Membrane</keyword>
<dbReference type="RefSeq" id="WP_369496984.1">
    <property type="nucleotide sequence ID" value="NZ_JBFZPZ010000002.1"/>
</dbReference>
<sequence length="132" mass="15448">MKKKIHFYHILFLFLLLTFSILFIHQDHFYHTRIIAISWSKKDFDANHHYGVYVYTGNMQSGQIEIKAKIYCDDKFFSHNLGVIGVSDFNSNDINFSDVVARWGVINWKPNGVYIGSKDSSYFISDKVLKDL</sequence>
<keyword evidence="3" id="KW-1185">Reference proteome</keyword>
<organism evidence="2 3">
    <name type="scientific">Pseudenterobacter timonensis</name>
    <dbReference type="NCBI Taxonomy" id="1755099"/>
    <lineage>
        <taxon>Bacteria</taxon>
        <taxon>Pseudomonadati</taxon>
        <taxon>Pseudomonadota</taxon>
        <taxon>Gammaproteobacteria</taxon>
        <taxon>Enterobacterales</taxon>
        <taxon>Enterobacteriaceae</taxon>
        <taxon>Pseudenterobacter</taxon>
    </lineage>
</organism>
<protein>
    <submittedName>
        <fullName evidence="2">Uncharacterized protein</fullName>
    </submittedName>
</protein>
<evidence type="ECO:0000313" key="3">
    <source>
        <dbReference type="Proteomes" id="UP001561463"/>
    </source>
</evidence>
<comment type="caution">
    <text evidence="2">The sequence shown here is derived from an EMBL/GenBank/DDBJ whole genome shotgun (WGS) entry which is preliminary data.</text>
</comment>
<keyword evidence="1" id="KW-0812">Transmembrane</keyword>
<feature type="transmembrane region" description="Helical" evidence="1">
    <location>
        <begin position="6"/>
        <end position="24"/>
    </location>
</feature>
<name>A0ABV4A330_9ENTR</name>
<dbReference type="Proteomes" id="UP001561463">
    <property type="component" value="Unassembled WGS sequence"/>
</dbReference>
<evidence type="ECO:0000256" key="1">
    <source>
        <dbReference type="SAM" id="Phobius"/>
    </source>
</evidence>
<evidence type="ECO:0000313" key="2">
    <source>
        <dbReference type="EMBL" id="MEX9251777.1"/>
    </source>
</evidence>
<gene>
    <name evidence="2" type="ORF">AB7Z85_04500</name>
</gene>
<keyword evidence="1" id="KW-1133">Transmembrane helix</keyword>
<proteinExistence type="predicted"/>